<evidence type="ECO:0000313" key="4">
    <source>
        <dbReference type="Proteomes" id="UP000536604"/>
    </source>
</evidence>
<feature type="domain" description="N-acetyltransferase" evidence="2">
    <location>
        <begin position="18"/>
        <end position="109"/>
    </location>
</feature>
<evidence type="ECO:0000259" key="2">
    <source>
        <dbReference type="PROSITE" id="PS51729"/>
    </source>
</evidence>
<dbReference type="InterPro" id="IPR031165">
    <property type="entry name" value="GNAT_YJDJ"/>
</dbReference>
<evidence type="ECO:0008006" key="5">
    <source>
        <dbReference type="Google" id="ProtNLM"/>
    </source>
</evidence>
<dbReference type="SUPFAM" id="SSF55729">
    <property type="entry name" value="Acyl-CoA N-acyltransferases (Nat)"/>
    <property type="match status" value="1"/>
</dbReference>
<dbReference type="PROSITE" id="PS51186">
    <property type="entry name" value="GNAT"/>
    <property type="match status" value="1"/>
</dbReference>
<dbReference type="GO" id="GO:0016747">
    <property type="term" value="F:acyltransferase activity, transferring groups other than amino-acyl groups"/>
    <property type="evidence" value="ECO:0007669"/>
    <property type="project" value="InterPro"/>
</dbReference>
<dbReference type="InterPro" id="IPR016181">
    <property type="entry name" value="Acyl_CoA_acyltransferase"/>
</dbReference>
<comment type="caution">
    <text evidence="3">The sequence shown here is derived from an EMBL/GenBank/DDBJ whole genome shotgun (WGS) entry which is preliminary data.</text>
</comment>
<protein>
    <recommendedName>
        <fullName evidence="5">N-acetyltransferase domain-containing protein</fullName>
    </recommendedName>
</protein>
<dbReference type="InterPro" id="IPR000182">
    <property type="entry name" value="GNAT_dom"/>
</dbReference>
<dbReference type="RefSeq" id="WP_184289361.1">
    <property type="nucleotide sequence ID" value="NZ_JACHJO010000004.1"/>
</dbReference>
<dbReference type="Gene3D" id="3.40.630.30">
    <property type="match status" value="1"/>
</dbReference>
<organism evidence="3 4">
    <name type="scientific">Nocardiopsis algeriensis</name>
    <dbReference type="NCBI Taxonomy" id="1478215"/>
    <lineage>
        <taxon>Bacteria</taxon>
        <taxon>Bacillati</taxon>
        <taxon>Actinomycetota</taxon>
        <taxon>Actinomycetes</taxon>
        <taxon>Streptosporangiales</taxon>
        <taxon>Nocardiopsidaceae</taxon>
        <taxon>Nocardiopsis</taxon>
    </lineage>
</organism>
<dbReference type="AlphaFoldDB" id="A0A841ITD0"/>
<feature type="domain" description="N-acetyltransferase" evidence="1">
    <location>
        <begin position="1"/>
        <end position="116"/>
    </location>
</feature>
<dbReference type="EMBL" id="JACHJO010000004">
    <property type="protein sequence ID" value="MBB6119438.1"/>
    <property type="molecule type" value="Genomic_DNA"/>
</dbReference>
<keyword evidence="4" id="KW-1185">Reference proteome</keyword>
<gene>
    <name evidence="3" type="ORF">FHS13_001387</name>
</gene>
<dbReference type="Proteomes" id="UP000536604">
    <property type="component" value="Unassembled WGS sequence"/>
</dbReference>
<evidence type="ECO:0000313" key="3">
    <source>
        <dbReference type="EMBL" id="MBB6119438.1"/>
    </source>
</evidence>
<reference evidence="3 4" key="1">
    <citation type="submission" date="2020-08" db="EMBL/GenBank/DDBJ databases">
        <title>Genomic Encyclopedia of Type Strains, Phase III (KMG-III): the genomes of soil and plant-associated and newly described type strains.</title>
        <authorList>
            <person name="Whitman W."/>
        </authorList>
    </citation>
    <scope>NUCLEOTIDE SEQUENCE [LARGE SCALE GENOMIC DNA]</scope>
    <source>
        <strain evidence="3 4">CECT 8712</strain>
    </source>
</reference>
<proteinExistence type="predicted"/>
<dbReference type="PROSITE" id="PS51729">
    <property type="entry name" value="GNAT_YJDJ"/>
    <property type="match status" value="1"/>
</dbReference>
<evidence type="ECO:0000259" key="1">
    <source>
        <dbReference type="PROSITE" id="PS51186"/>
    </source>
</evidence>
<name>A0A841ITD0_9ACTN</name>
<dbReference type="CDD" id="cd04301">
    <property type="entry name" value="NAT_SF"/>
    <property type="match status" value="1"/>
</dbReference>
<dbReference type="Pfam" id="PF14542">
    <property type="entry name" value="Acetyltransf_CG"/>
    <property type="match status" value="1"/>
</dbReference>
<accession>A0A841ITD0</accession>
<sequence>MTEPRTDKTGAPVHVDLGEEQGVSTYTVALDDGTTAGRADFVDPPDGGGERVFFHTEVASEFRGRGLGGLLVREALDDSIRRGVTVVPVCSLFGGYLEEHGDEYTAKGGRFRPPGPADLALVRRTVGKEA</sequence>